<dbReference type="EMBL" id="CP021084">
    <property type="protein sequence ID" value="ASN83428.1"/>
    <property type="molecule type" value="Genomic_DNA"/>
</dbReference>
<keyword evidence="1" id="KW-1133">Transmembrane helix</keyword>
<dbReference type="Proteomes" id="UP000259030">
    <property type="component" value="Plasmid pDFI3"/>
</dbReference>
<keyword evidence="1" id="KW-0472">Membrane</keyword>
<sequence length="62" mass="6502">MPALQQLLAQIPAEERALSGRVLMAGAASMPVMVGLTFLAPCVAPTLSALAFGLFALRAYRK</sequence>
<accession>A0A221T3G6</accession>
<evidence type="ECO:0000256" key="1">
    <source>
        <dbReference type="SAM" id="Phobius"/>
    </source>
</evidence>
<keyword evidence="3" id="KW-1185">Reference proteome</keyword>
<name>A0A221T3G6_9DEIO</name>
<evidence type="ECO:0000313" key="3">
    <source>
        <dbReference type="Proteomes" id="UP000259030"/>
    </source>
</evidence>
<dbReference type="KEGG" id="dfc:DFI_19720"/>
<protein>
    <submittedName>
        <fullName evidence="2">Uncharacterized protein</fullName>
    </submittedName>
</protein>
<geneLocation type="plasmid" evidence="3">
    <name>pdfi3</name>
</geneLocation>
<dbReference type="AlphaFoldDB" id="A0A221T3G6"/>
<keyword evidence="2" id="KW-0614">Plasmid</keyword>
<feature type="transmembrane region" description="Helical" evidence="1">
    <location>
        <begin position="32"/>
        <end position="57"/>
    </location>
</feature>
<reference evidence="2 3" key="1">
    <citation type="submission" date="2017-05" db="EMBL/GenBank/DDBJ databases">
        <title>The complete genome sequence of Deinococcus ficus isolated from the rhizosphere of the Ficus religiosa L. in Taiwan.</title>
        <authorList>
            <person name="Wu K.-M."/>
            <person name="Liao T.-L."/>
            <person name="Liu Y.-M."/>
            <person name="Young C.-C."/>
            <person name="Tsai S.-F."/>
        </authorList>
    </citation>
    <scope>NUCLEOTIDE SEQUENCE [LARGE SCALE GENOMIC DNA]</scope>
    <source>
        <strain evidence="2 3">CC-FR2-10</strain>
        <plasmid evidence="3">pdfi3</plasmid>
    </source>
</reference>
<evidence type="ECO:0000313" key="2">
    <source>
        <dbReference type="EMBL" id="ASN83428.1"/>
    </source>
</evidence>
<organism evidence="2 3">
    <name type="scientific">Deinococcus ficus</name>
    <dbReference type="NCBI Taxonomy" id="317577"/>
    <lineage>
        <taxon>Bacteria</taxon>
        <taxon>Thermotogati</taxon>
        <taxon>Deinococcota</taxon>
        <taxon>Deinococci</taxon>
        <taxon>Deinococcales</taxon>
        <taxon>Deinococcaceae</taxon>
        <taxon>Deinococcus</taxon>
    </lineage>
</organism>
<gene>
    <name evidence="2" type="ORF">DFI_19720</name>
</gene>
<keyword evidence="1" id="KW-0812">Transmembrane</keyword>
<proteinExistence type="predicted"/>